<accession>A0A448X886</accession>
<evidence type="ECO:0000313" key="2">
    <source>
        <dbReference type="Proteomes" id="UP000784294"/>
    </source>
</evidence>
<gene>
    <name evidence="1" type="ORF">PXEA_LOCUS23888</name>
</gene>
<protein>
    <submittedName>
        <fullName evidence="1">Uncharacterized protein</fullName>
    </submittedName>
</protein>
<reference evidence="1" key="1">
    <citation type="submission" date="2018-11" db="EMBL/GenBank/DDBJ databases">
        <authorList>
            <consortium name="Pathogen Informatics"/>
        </authorList>
    </citation>
    <scope>NUCLEOTIDE SEQUENCE</scope>
</reference>
<organism evidence="1 2">
    <name type="scientific">Protopolystoma xenopodis</name>
    <dbReference type="NCBI Taxonomy" id="117903"/>
    <lineage>
        <taxon>Eukaryota</taxon>
        <taxon>Metazoa</taxon>
        <taxon>Spiralia</taxon>
        <taxon>Lophotrochozoa</taxon>
        <taxon>Platyhelminthes</taxon>
        <taxon>Monogenea</taxon>
        <taxon>Polyopisthocotylea</taxon>
        <taxon>Polystomatidea</taxon>
        <taxon>Polystomatidae</taxon>
        <taxon>Protopolystoma</taxon>
    </lineage>
</organism>
<proteinExistence type="predicted"/>
<comment type="caution">
    <text evidence="1">The sequence shown here is derived from an EMBL/GenBank/DDBJ whole genome shotgun (WGS) entry which is preliminary data.</text>
</comment>
<dbReference type="Proteomes" id="UP000784294">
    <property type="component" value="Unassembled WGS sequence"/>
</dbReference>
<keyword evidence="2" id="KW-1185">Reference proteome</keyword>
<sequence length="79" mass="8523">MFLLDVGPGRATVKPDRGSRNQCCILCSQWTRKPVCAGCGLDTASTAVRPLSVELSKQAASLSRLCYQDIFSTSSLNEL</sequence>
<evidence type="ECO:0000313" key="1">
    <source>
        <dbReference type="EMBL" id="VEL30448.1"/>
    </source>
</evidence>
<name>A0A448X886_9PLAT</name>
<dbReference type="EMBL" id="CAAALY010112388">
    <property type="protein sequence ID" value="VEL30448.1"/>
    <property type="molecule type" value="Genomic_DNA"/>
</dbReference>
<dbReference type="AlphaFoldDB" id="A0A448X886"/>